<evidence type="ECO:0000313" key="5">
    <source>
        <dbReference type="Proteomes" id="UP000054771"/>
    </source>
</evidence>
<protein>
    <submittedName>
        <fullName evidence="4">Putative General amidase</fullName>
    </submittedName>
</protein>
<dbReference type="EMBL" id="CDMC01000006">
    <property type="protein sequence ID" value="CEN62009.1"/>
    <property type="molecule type" value="Genomic_DNA"/>
</dbReference>
<evidence type="ECO:0000313" key="4">
    <source>
        <dbReference type="EMBL" id="CEN62009.1"/>
    </source>
</evidence>
<keyword evidence="2" id="KW-0378">Hydrolase</keyword>
<sequence length="183" mass="19680">MLTEQSAAYGFDGGADVQYHFDLSGEGPAPQVIVGGNLAQKNAMEIAQVNVAKREYQKLYMDYWNSTAELTGTGRPVDAVLCAAAAHAAVIPTQYVHVGYTSFLNLLDYTGVVFPVTNADKAVDVAQRESFLSELDERSYRGYDAEVYDGAPAGVQLFGRRLQEEKLLVLAEYVSAAVAGASA</sequence>
<accession>A0A0U5A1D8</accession>
<dbReference type="PANTHER" id="PTHR46072">
    <property type="entry name" value="AMIDASE-RELATED-RELATED"/>
    <property type="match status" value="1"/>
</dbReference>
<dbReference type="AlphaFoldDB" id="A0A0U5A1D8"/>
<comment type="similarity">
    <text evidence="1">Belongs to the amidase family.</text>
</comment>
<gene>
    <name evidence="4" type="ORF">ASPCAL08651</name>
</gene>
<dbReference type="OrthoDB" id="6428749at2759"/>
<dbReference type="Pfam" id="PF01425">
    <property type="entry name" value="Amidase"/>
    <property type="match status" value="1"/>
</dbReference>
<dbReference type="InterPro" id="IPR036928">
    <property type="entry name" value="AS_sf"/>
</dbReference>
<dbReference type="SUPFAM" id="SSF75304">
    <property type="entry name" value="Amidase signature (AS) enzymes"/>
    <property type="match status" value="1"/>
</dbReference>
<dbReference type="InterPro" id="IPR023631">
    <property type="entry name" value="Amidase_dom"/>
</dbReference>
<dbReference type="STRING" id="454130.A0A0U5A1D8"/>
<dbReference type="PANTHER" id="PTHR46072:SF7">
    <property type="entry name" value="AMIDASE"/>
    <property type="match status" value="1"/>
</dbReference>
<keyword evidence="5" id="KW-1185">Reference proteome</keyword>
<dbReference type="OMA" id="VLMEWVI"/>
<feature type="domain" description="Amidase" evidence="3">
    <location>
        <begin position="47"/>
        <end position="168"/>
    </location>
</feature>
<evidence type="ECO:0000256" key="2">
    <source>
        <dbReference type="ARBA" id="ARBA00022801"/>
    </source>
</evidence>
<reference evidence="5" key="1">
    <citation type="journal article" date="2016" name="Genome Announc.">
        <title>Draft genome sequences of fungus Aspergillus calidoustus.</title>
        <authorList>
            <person name="Horn F."/>
            <person name="Linde J."/>
            <person name="Mattern D.J."/>
            <person name="Walther G."/>
            <person name="Guthke R."/>
            <person name="Scherlach K."/>
            <person name="Martin K."/>
            <person name="Brakhage A.A."/>
            <person name="Petzke L."/>
            <person name="Valiante V."/>
        </authorList>
    </citation>
    <scope>NUCLEOTIDE SEQUENCE [LARGE SCALE GENOMIC DNA]</scope>
    <source>
        <strain evidence="5">SF006504</strain>
    </source>
</reference>
<dbReference type="GO" id="GO:0016787">
    <property type="term" value="F:hydrolase activity"/>
    <property type="evidence" value="ECO:0007669"/>
    <property type="project" value="UniProtKB-KW"/>
</dbReference>
<name>A0A0U5A1D8_ASPCI</name>
<organism evidence="4 5">
    <name type="scientific">Aspergillus calidoustus</name>
    <dbReference type="NCBI Taxonomy" id="454130"/>
    <lineage>
        <taxon>Eukaryota</taxon>
        <taxon>Fungi</taxon>
        <taxon>Dikarya</taxon>
        <taxon>Ascomycota</taxon>
        <taxon>Pezizomycotina</taxon>
        <taxon>Eurotiomycetes</taxon>
        <taxon>Eurotiomycetidae</taxon>
        <taxon>Eurotiales</taxon>
        <taxon>Aspergillaceae</taxon>
        <taxon>Aspergillus</taxon>
        <taxon>Aspergillus subgen. Nidulantes</taxon>
    </lineage>
</organism>
<proteinExistence type="inferred from homology"/>
<evidence type="ECO:0000256" key="1">
    <source>
        <dbReference type="ARBA" id="ARBA00009199"/>
    </source>
</evidence>
<evidence type="ECO:0000259" key="3">
    <source>
        <dbReference type="Pfam" id="PF01425"/>
    </source>
</evidence>
<dbReference type="Proteomes" id="UP000054771">
    <property type="component" value="Unassembled WGS sequence"/>
</dbReference>
<dbReference type="Gene3D" id="3.90.1300.10">
    <property type="entry name" value="Amidase signature (AS) domain"/>
    <property type="match status" value="1"/>
</dbReference>